<keyword evidence="1" id="KW-0472">Membrane</keyword>
<evidence type="ECO:0000313" key="2">
    <source>
        <dbReference type="EnsemblMetazoa" id="GAUT005368-PA"/>
    </source>
</evidence>
<name>A0A1A9UHW4_GLOAU</name>
<proteinExistence type="predicted"/>
<dbReference type="EnsemblMetazoa" id="GAUT005368-RA">
    <property type="protein sequence ID" value="GAUT005368-PA"/>
    <property type="gene ID" value="GAUT005368"/>
</dbReference>
<dbReference type="AlphaFoldDB" id="A0A1A9UHW4"/>
<accession>A0A1A9UHW4</accession>
<feature type="transmembrane region" description="Helical" evidence="1">
    <location>
        <begin position="20"/>
        <end position="40"/>
    </location>
</feature>
<evidence type="ECO:0000313" key="3">
    <source>
        <dbReference type="Proteomes" id="UP000078200"/>
    </source>
</evidence>
<keyword evidence="1" id="KW-1133">Transmembrane helix</keyword>
<dbReference type="Proteomes" id="UP000078200">
    <property type="component" value="Unassembled WGS sequence"/>
</dbReference>
<keyword evidence="3" id="KW-1185">Reference proteome</keyword>
<evidence type="ECO:0000256" key="1">
    <source>
        <dbReference type="SAM" id="Phobius"/>
    </source>
</evidence>
<keyword evidence="1" id="KW-0812">Transmembrane</keyword>
<reference evidence="2" key="1">
    <citation type="submission" date="2020-05" db="UniProtKB">
        <authorList>
            <consortium name="EnsemblMetazoa"/>
        </authorList>
    </citation>
    <scope>IDENTIFICATION</scope>
    <source>
        <strain evidence="2">TTRI</strain>
    </source>
</reference>
<sequence>MKFYFTTVKPSLAVDSSLAHNFGLTLYISILRFSINTVFLKMQQFSQNKELMQKIYFICCNKHVVQQANFTPIAPELPTVSYYFVLSSAAVNSNVSNRTF</sequence>
<protein>
    <submittedName>
        <fullName evidence="2">Uncharacterized protein</fullName>
    </submittedName>
</protein>
<organism evidence="2 3">
    <name type="scientific">Glossina austeni</name>
    <name type="common">Savannah tsetse fly</name>
    <dbReference type="NCBI Taxonomy" id="7395"/>
    <lineage>
        <taxon>Eukaryota</taxon>
        <taxon>Metazoa</taxon>
        <taxon>Ecdysozoa</taxon>
        <taxon>Arthropoda</taxon>
        <taxon>Hexapoda</taxon>
        <taxon>Insecta</taxon>
        <taxon>Pterygota</taxon>
        <taxon>Neoptera</taxon>
        <taxon>Endopterygota</taxon>
        <taxon>Diptera</taxon>
        <taxon>Brachycera</taxon>
        <taxon>Muscomorpha</taxon>
        <taxon>Hippoboscoidea</taxon>
        <taxon>Glossinidae</taxon>
        <taxon>Glossina</taxon>
    </lineage>
</organism>
<dbReference type="VEuPathDB" id="VectorBase:GAUT005368"/>